<gene>
    <name evidence="1" type="ORF">HAL011_07160</name>
    <name evidence="2" type="ORF">HAL013_06950</name>
    <name evidence="3" type="ORF">HAL09_07600</name>
</gene>
<dbReference type="Proteomes" id="UP000045175">
    <property type="component" value="Unassembled WGS sequence"/>
</dbReference>
<dbReference type="STRING" id="1578720.HAL011_07160"/>
<organism evidence="3 5">
    <name type="scientific">Helicobacter ailurogastricus</name>
    <dbReference type="NCBI Taxonomy" id="1578720"/>
    <lineage>
        <taxon>Bacteria</taxon>
        <taxon>Pseudomonadati</taxon>
        <taxon>Campylobacterota</taxon>
        <taxon>Epsilonproteobacteria</taxon>
        <taxon>Campylobacterales</taxon>
        <taxon>Helicobacteraceae</taxon>
        <taxon>Helicobacter</taxon>
    </lineage>
</organism>
<reference evidence="5 6" key="2">
    <citation type="submission" date="2014-12" db="EMBL/GenBank/DDBJ databases">
        <authorList>
            <person name="Jaenicke S."/>
        </authorList>
    </citation>
    <scope>NUCLEOTIDE SEQUENCE [LARGE SCALE GENOMIC DNA]</scope>
</reference>
<evidence type="ECO:0000313" key="5">
    <source>
        <dbReference type="Proteomes" id="UP000041394"/>
    </source>
</evidence>
<protein>
    <submittedName>
        <fullName evidence="3">Uncharacterized protein</fullName>
    </submittedName>
</protein>
<proteinExistence type="predicted"/>
<dbReference type="AlphaFoldDB" id="A0A0K2XCC6"/>
<sequence length="70" mass="7436">MCPILGGLWGLGTGDKMPRNALIVGFRGFLPTGCCGGLADLCAVFGLVWQWGFASCHVRACVALWLQLPL</sequence>
<reference evidence="4" key="3">
    <citation type="submission" date="2014-12" db="EMBL/GenBank/DDBJ databases">
        <authorList>
            <person name="Smet A."/>
        </authorList>
    </citation>
    <scope>NUCLEOTIDE SEQUENCE [LARGE SCALE GENOMIC DNA]</scope>
</reference>
<dbReference type="EMBL" id="CDMN01000031">
    <property type="protein sequence ID" value="CRF44187.1"/>
    <property type="molecule type" value="Genomic_DNA"/>
</dbReference>
<evidence type="ECO:0000313" key="3">
    <source>
        <dbReference type="EMBL" id="CRF44187.1"/>
    </source>
</evidence>
<evidence type="ECO:0000313" key="2">
    <source>
        <dbReference type="EMBL" id="CRF42507.1"/>
    </source>
</evidence>
<dbReference type="EMBL" id="CDMH01000034">
    <property type="protein sequence ID" value="CRF42507.1"/>
    <property type="molecule type" value="Genomic_DNA"/>
</dbReference>
<evidence type="ECO:0000313" key="6">
    <source>
        <dbReference type="Proteomes" id="UP000045175"/>
    </source>
</evidence>
<evidence type="ECO:0000313" key="1">
    <source>
        <dbReference type="EMBL" id="CRF40943.1"/>
    </source>
</evidence>
<keyword evidence="4" id="KW-1185">Reference proteome</keyword>
<dbReference type="Proteomes" id="UP000041394">
    <property type="component" value="Unassembled WGS sequence"/>
</dbReference>
<name>A0A0K2XCC6_9HELI</name>
<reference evidence="3" key="1">
    <citation type="submission" date="2014-12" db="EMBL/GenBank/DDBJ databases">
        <title>Whole genome sequences of four Staphylococcus schleiferi canine isolates.</title>
        <authorList>
            <person name="Misic A.M."/>
            <person name="Cain C."/>
            <person name="Morris D.O."/>
            <person name="Rankin S."/>
            <person name="Beiting D."/>
        </authorList>
    </citation>
    <scope>NUCLEOTIDE SEQUENCE</scope>
    <source>
        <strain evidence="1">ASB11</strain>
        <strain evidence="2">ASB13</strain>
        <strain evidence="3">ASB9</strain>
    </source>
</reference>
<evidence type="ECO:0000313" key="4">
    <source>
        <dbReference type="Proteomes" id="UP000038622"/>
    </source>
</evidence>
<dbReference type="Proteomes" id="UP000038622">
    <property type="component" value="Unassembled WGS sequence"/>
</dbReference>
<accession>A0A0K2XCC6</accession>
<dbReference type="EMBL" id="CDML01000020">
    <property type="protein sequence ID" value="CRF40943.1"/>
    <property type="molecule type" value="Genomic_DNA"/>
</dbReference>